<evidence type="ECO:0000256" key="1">
    <source>
        <dbReference type="ARBA" id="ARBA00004167"/>
    </source>
</evidence>
<keyword evidence="4 9" id="KW-0812">Transmembrane</keyword>
<dbReference type="InterPro" id="IPR018448">
    <property type="entry name" value="TatB"/>
</dbReference>
<dbReference type="Proteomes" id="UP001237448">
    <property type="component" value="Unassembled WGS sequence"/>
</dbReference>
<evidence type="ECO:0000256" key="9">
    <source>
        <dbReference type="HAMAP-Rule" id="MF_00237"/>
    </source>
</evidence>
<keyword evidence="6 9" id="KW-1133">Transmembrane helix</keyword>
<keyword evidence="5 9" id="KW-0653">Protein transport</keyword>
<evidence type="ECO:0000256" key="6">
    <source>
        <dbReference type="ARBA" id="ARBA00022989"/>
    </source>
</evidence>
<evidence type="ECO:0000256" key="10">
    <source>
        <dbReference type="SAM" id="MobiDB-lite"/>
    </source>
</evidence>
<evidence type="ECO:0000256" key="2">
    <source>
        <dbReference type="ARBA" id="ARBA00022448"/>
    </source>
</evidence>
<dbReference type="EMBL" id="JAUSVK010000001">
    <property type="protein sequence ID" value="MDQ0393007.1"/>
    <property type="molecule type" value="Genomic_DNA"/>
</dbReference>
<keyword evidence="13" id="KW-1185">Reference proteome</keyword>
<evidence type="ECO:0000313" key="13">
    <source>
        <dbReference type="Proteomes" id="UP001237448"/>
    </source>
</evidence>
<comment type="function">
    <text evidence="9">Part of the twin-arginine translocation (Tat) system that transports large folded proteins containing a characteristic twin-arginine motif in their signal peptide across membranes. Together with TatC, TatB is part of a receptor directly interacting with Tat signal peptides. TatB may form an oligomeric binding site that transiently accommodates folded Tat precursor proteins before their translocation.</text>
</comment>
<dbReference type="PANTHER" id="PTHR33162:SF1">
    <property type="entry name" value="SEC-INDEPENDENT PROTEIN TRANSLOCASE PROTEIN TATA, CHLOROPLASTIC"/>
    <property type="match status" value="1"/>
</dbReference>
<dbReference type="InterPro" id="IPR003369">
    <property type="entry name" value="TatA/B/E"/>
</dbReference>
<evidence type="ECO:0000256" key="8">
    <source>
        <dbReference type="ARBA" id="ARBA00023136"/>
    </source>
</evidence>
<feature type="compositionally biased region" description="Low complexity" evidence="10">
    <location>
        <begin position="96"/>
        <end position="123"/>
    </location>
</feature>
<accession>A0ABU0FEH6</accession>
<evidence type="ECO:0000256" key="4">
    <source>
        <dbReference type="ARBA" id="ARBA00022692"/>
    </source>
</evidence>
<organism evidence="12 13">
    <name type="scientific">Labrys monachus</name>
    <dbReference type="NCBI Taxonomy" id="217067"/>
    <lineage>
        <taxon>Bacteria</taxon>
        <taxon>Pseudomonadati</taxon>
        <taxon>Pseudomonadota</taxon>
        <taxon>Alphaproteobacteria</taxon>
        <taxon>Hyphomicrobiales</taxon>
        <taxon>Xanthobacteraceae</taxon>
        <taxon>Labrys</taxon>
    </lineage>
</organism>
<dbReference type="PRINTS" id="PR01506">
    <property type="entry name" value="TATBPROTEIN"/>
</dbReference>
<comment type="subunit">
    <text evidence="9">The Tat system comprises two distinct complexes: a TatABC complex, containing multiple copies of TatA, TatB and TatC subunits, and a separate TatA complex, containing only TatA subunits. Substrates initially bind to the TatABC complex, which probably triggers association of the separate TatA complex to form the active translocon.</text>
</comment>
<sequence>MFDIGWSELLIVGVVAVVAIGPRELPNTMRSLGRGLNKVRRMAGEFQGQFNQALKEANLEDVKKEFDVLRQSAAGISSVMNPLGVARNVLSGSMFPDDPSQSAAPVPSAVAQEAPAPSIGGGRLSPSLLGSDLDGVDIPSAFAPLAVFRR</sequence>
<dbReference type="PANTHER" id="PTHR33162">
    <property type="entry name" value="SEC-INDEPENDENT PROTEIN TRANSLOCASE PROTEIN TATA, CHLOROPLASTIC"/>
    <property type="match status" value="1"/>
</dbReference>
<reference evidence="12 13" key="1">
    <citation type="submission" date="2023-07" db="EMBL/GenBank/DDBJ databases">
        <title>Genomic Encyclopedia of Type Strains, Phase IV (KMG-IV): sequencing the most valuable type-strain genomes for metagenomic binning, comparative biology and taxonomic classification.</title>
        <authorList>
            <person name="Goeker M."/>
        </authorList>
    </citation>
    <scope>NUCLEOTIDE SEQUENCE [LARGE SCALE GENOMIC DNA]</scope>
    <source>
        <strain evidence="12 13">DSM 5896</strain>
    </source>
</reference>
<protein>
    <recommendedName>
        <fullName evidence="9">Sec-independent protein translocase protein TatB</fullName>
    </recommendedName>
</protein>
<keyword evidence="7 9" id="KW-0811">Translocation</keyword>
<dbReference type="RefSeq" id="WP_307427730.1">
    <property type="nucleotide sequence ID" value="NZ_JAUSVK010000001.1"/>
</dbReference>
<keyword evidence="2 9" id="KW-0813">Transport</keyword>
<gene>
    <name evidence="9" type="primary">tatB</name>
    <name evidence="12" type="ORF">J3R73_002799</name>
</gene>
<dbReference type="NCBIfam" id="TIGR01410">
    <property type="entry name" value="tatB"/>
    <property type="match status" value="1"/>
</dbReference>
<name>A0ABU0FEH6_9HYPH</name>
<dbReference type="HAMAP" id="MF_00237">
    <property type="entry name" value="TatB"/>
    <property type="match status" value="1"/>
</dbReference>
<feature type="region of interest" description="Disordered" evidence="10">
    <location>
        <begin position="94"/>
        <end position="123"/>
    </location>
</feature>
<comment type="subcellular location">
    <subcellularLocation>
        <location evidence="9">Cell membrane</location>
        <topology evidence="9">Single-pass membrane protein</topology>
    </subcellularLocation>
    <subcellularLocation>
        <location evidence="1">Membrane</location>
        <topology evidence="1">Single-pass membrane protein</topology>
    </subcellularLocation>
</comment>
<keyword evidence="8 9" id="KW-0472">Membrane</keyword>
<comment type="caution">
    <text evidence="12">The sequence shown here is derived from an EMBL/GenBank/DDBJ whole genome shotgun (WGS) entry which is preliminary data.</text>
</comment>
<evidence type="ECO:0000313" key="12">
    <source>
        <dbReference type="EMBL" id="MDQ0393007.1"/>
    </source>
</evidence>
<proteinExistence type="inferred from homology"/>
<feature type="transmembrane region" description="Helical" evidence="11">
    <location>
        <begin position="6"/>
        <end position="25"/>
    </location>
</feature>
<evidence type="ECO:0000256" key="11">
    <source>
        <dbReference type="SAM" id="Phobius"/>
    </source>
</evidence>
<evidence type="ECO:0000256" key="3">
    <source>
        <dbReference type="ARBA" id="ARBA00022475"/>
    </source>
</evidence>
<evidence type="ECO:0000256" key="5">
    <source>
        <dbReference type="ARBA" id="ARBA00022927"/>
    </source>
</evidence>
<dbReference type="Gene3D" id="1.20.5.3310">
    <property type="match status" value="1"/>
</dbReference>
<evidence type="ECO:0000256" key="7">
    <source>
        <dbReference type="ARBA" id="ARBA00023010"/>
    </source>
</evidence>
<comment type="similarity">
    <text evidence="9">Belongs to the TatB family.</text>
</comment>
<keyword evidence="3 9" id="KW-1003">Cell membrane</keyword>
<dbReference type="Pfam" id="PF02416">
    <property type="entry name" value="TatA_B_E"/>
    <property type="match status" value="1"/>
</dbReference>